<dbReference type="EMBL" id="WJKJ01000262">
    <property type="protein sequence ID" value="MBD3365125.1"/>
    <property type="molecule type" value="Genomic_DNA"/>
</dbReference>
<protein>
    <submittedName>
        <fullName evidence="3">DNA ligase</fullName>
    </submittedName>
</protein>
<feature type="compositionally biased region" description="Acidic residues" evidence="1">
    <location>
        <begin position="198"/>
        <end position="207"/>
    </location>
</feature>
<comment type="caution">
    <text evidence="3">The sequence shown here is derived from an EMBL/GenBank/DDBJ whole genome shotgun (WGS) entry which is preliminary data.</text>
</comment>
<accession>A0A9D5KBN5</accession>
<feature type="domain" description="DNA ligase D 3'-phosphoesterase" evidence="2">
    <location>
        <begin position="43"/>
        <end position="156"/>
    </location>
</feature>
<reference evidence="3" key="1">
    <citation type="submission" date="2019-11" db="EMBL/GenBank/DDBJ databases">
        <title>Microbial mats filling the niche in hypersaline microbial mats.</title>
        <authorList>
            <person name="Wong H.L."/>
            <person name="Macleod F.I."/>
            <person name="White R.A. III"/>
            <person name="Burns B.P."/>
        </authorList>
    </citation>
    <scope>NUCLEOTIDE SEQUENCE</scope>
    <source>
        <strain evidence="3">Bin_327</strain>
    </source>
</reference>
<dbReference type="PANTHER" id="PTHR39465">
    <property type="entry name" value="DNA LIGASE D, 3'-PHOSPHOESTERASE DOMAIN"/>
    <property type="match status" value="1"/>
</dbReference>
<evidence type="ECO:0000313" key="4">
    <source>
        <dbReference type="Proteomes" id="UP000630660"/>
    </source>
</evidence>
<evidence type="ECO:0000256" key="1">
    <source>
        <dbReference type="SAM" id="MobiDB-lite"/>
    </source>
</evidence>
<dbReference type="InterPro" id="IPR014144">
    <property type="entry name" value="LigD_PE_domain"/>
</dbReference>
<name>A0A9D5KBN5_UNCW3</name>
<keyword evidence="3" id="KW-0436">Ligase</keyword>
<dbReference type="NCBIfam" id="TIGR02777">
    <property type="entry name" value="LigD_PE_dom"/>
    <property type="match status" value="1"/>
</dbReference>
<dbReference type="PANTHER" id="PTHR39465:SF1">
    <property type="entry name" value="DNA LIGASE D 3'-PHOSPHOESTERASE DOMAIN-CONTAINING PROTEIN"/>
    <property type="match status" value="1"/>
</dbReference>
<evidence type="ECO:0000259" key="2">
    <source>
        <dbReference type="Pfam" id="PF13298"/>
    </source>
</evidence>
<gene>
    <name evidence="3" type="ORF">GF359_07910</name>
</gene>
<dbReference type="Proteomes" id="UP000630660">
    <property type="component" value="Unassembled WGS sequence"/>
</dbReference>
<proteinExistence type="predicted"/>
<feature type="region of interest" description="Disordered" evidence="1">
    <location>
        <begin position="1"/>
        <end position="38"/>
    </location>
</feature>
<feature type="compositionally biased region" description="Basic and acidic residues" evidence="1">
    <location>
        <begin position="1"/>
        <end position="20"/>
    </location>
</feature>
<dbReference type="AlphaFoldDB" id="A0A9D5KBN5"/>
<feature type="region of interest" description="Disordered" evidence="1">
    <location>
        <begin position="172"/>
        <end position="207"/>
    </location>
</feature>
<organism evidence="3 4">
    <name type="scientific">candidate division WOR-3 bacterium</name>
    <dbReference type="NCBI Taxonomy" id="2052148"/>
    <lineage>
        <taxon>Bacteria</taxon>
        <taxon>Bacteria division WOR-3</taxon>
    </lineage>
</organism>
<evidence type="ECO:0000313" key="3">
    <source>
        <dbReference type="EMBL" id="MBD3365125.1"/>
    </source>
</evidence>
<sequence length="207" mass="23109">MIGEHVDRKDPLAEYREKRNFGKTPEPSGKPGPKHKNPVFVIQKHDASNLHYDFRLEVDGVLKSWAVPKGPSTDKSVKRLALPTEDHPADYADFEGVIPEGEYGAGTVMVWDIGPYRNLRAEKEDDPVSMPESVEDGKVEVWLEGEKLKGGYALIRTGKGKDSRWLLIKMDDEEADARRNPVSTEPESVISGRKLEEIQADEGEADG</sequence>
<dbReference type="Pfam" id="PF13298">
    <property type="entry name" value="LigD_N"/>
    <property type="match status" value="1"/>
</dbReference>
<dbReference type="GO" id="GO:0016874">
    <property type="term" value="F:ligase activity"/>
    <property type="evidence" value="ECO:0007669"/>
    <property type="project" value="UniProtKB-KW"/>
</dbReference>